<feature type="region of interest" description="Disordered" evidence="4">
    <location>
        <begin position="315"/>
        <end position="336"/>
    </location>
</feature>
<dbReference type="PROSITE" id="PS00894">
    <property type="entry name" value="HTH_DEOR_1"/>
    <property type="match status" value="1"/>
</dbReference>
<dbReference type="PROSITE" id="PS51000">
    <property type="entry name" value="HTH_DEOR_2"/>
    <property type="match status" value="1"/>
</dbReference>
<accession>A0A2U1FM65</accession>
<evidence type="ECO:0000259" key="5">
    <source>
        <dbReference type="PROSITE" id="PS51000"/>
    </source>
</evidence>
<evidence type="ECO:0000256" key="4">
    <source>
        <dbReference type="SAM" id="MobiDB-lite"/>
    </source>
</evidence>
<reference evidence="6 7" key="1">
    <citation type="submission" date="2018-04" db="EMBL/GenBank/DDBJ databases">
        <title>Genomic Encyclopedia of Type Strains, Phase IV (KMG-IV): sequencing the most valuable type-strain genomes for metagenomic binning, comparative biology and taxonomic classification.</title>
        <authorList>
            <person name="Goeker M."/>
        </authorList>
    </citation>
    <scope>NUCLEOTIDE SEQUENCE [LARGE SCALE GENOMIC DNA]</scope>
    <source>
        <strain evidence="6 7">DSM 45771</strain>
    </source>
</reference>
<dbReference type="AlphaFoldDB" id="A0A2U1FM65"/>
<dbReference type="GO" id="GO:0003700">
    <property type="term" value="F:DNA-binding transcription factor activity"/>
    <property type="evidence" value="ECO:0007669"/>
    <property type="project" value="InterPro"/>
</dbReference>
<dbReference type="Pfam" id="PF08279">
    <property type="entry name" value="HTH_11"/>
    <property type="match status" value="1"/>
</dbReference>
<gene>
    <name evidence="6" type="ORF">C8D89_102399</name>
</gene>
<dbReference type="InterPro" id="IPR036390">
    <property type="entry name" value="WH_DNA-bd_sf"/>
</dbReference>
<dbReference type="PANTHER" id="PTHR34580">
    <property type="match status" value="1"/>
</dbReference>
<dbReference type="Pfam" id="PF13280">
    <property type="entry name" value="WYL"/>
    <property type="match status" value="1"/>
</dbReference>
<protein>
    <submittedName>
        <fullName evidence="6">Putative DNA-binding transcriptional regulator YafY</fullName>
    </submittedName>
</protein>
<dbReference type="OrthoDB" id="3483912at2"/>
<dbReference type="RefSeq" id="WP_116707271.1">
    <property type="nucleotide sequence ID" value="NZ_QEKW01000002.1"/>
</dbReference>
<dbReference type="Gene3D" id="1.10.10.10">
    <property type="entry name" value="Winged helix-like DNA-binding domain superfamily/Winged helix DNA-binding domain"/>
    <property type="match status" value="1"/>
</dbReference>
<feature type="compositionally biased region" description="Pro residues" evidence="4">
    <location>
        <begin position="323"/>
        <end position="336"/>
    </location>
</feature>
<keyword evidence="7" id="KW-1185">Reference proteome</keyword>
<evidence type="ECO:0000313" key="7">
    <source>
        <dbReference type="Proteomes" id="UP000245639"/>
    </source>
</evidence>
<dbReference type="InterPro" id="IPR026881">
    <property type="entry name" value="WYL_dom"/>
</dbReference>
<dbReference type="InterPro" id="IPR057727">
    <property type="entry name" value="WCX_dom"/>
</dbReference>
<proteinExistence type="predicted"/>
<name>A0A2U1FM65_9PSEU</name>
<comment type="caution">
    <text evidence="6">The sequence shown here is derived from an EMBL/GenBank/DDBJ whole genome shotgun (WGS) entry which is preliminary data.</text>
</comment>
<dbReference type="InterPro" id="IPR001034">
    <property type="entry name" value="DeoR_HTH"/>
</dbReference>
<evidence type="ECO:0000256" key="1">
    <source>
        <dbReference type="ARBA" id="ARBA00023015"/>
    </source>
</evidence>
<feature type="domain" description="HTH deoR-type" evidence="5">
    <location>
        <begin position="4"/>
        <end position="69"/>
    </location>
</feature>
<organism evidence="6 7">
    <name type="scientific">Actinomycetospora cinnamomea</name>
    <dbReference type="NCBI Taxonomy" id="663609"/>
    <lineage>
        <taxon>Bacteria</taxon>
        <taxon>Bacillati</taxon>
        <taxon>Actinomycetota</taxon>
        <taxon>Actinomycetes</taxon>
        <taxon>Pseudonocardiales</taxon>
        <taxon>Pseudonocardiaceae</taxon>
        <taxon>Actinomycetospora</taxon>
    </lineage>
</organism>
<dbReference type="PROSITE" id="PS52050">
    <property type="entry name" value="WYL"/>
    <property type="match status" value="1"/>
</dbReference>
<keyword evidence="3" id="KW-0804">Transcription</keyword>
<dbReference type="Proteomes" id="UP000245639">
    <property type="component" value="Unassembled WGS sequence"/>
</dbReference>
<dbReference type="InterPro" id="IPR051534">
    <property type="entry name" value="CBASS_pafABC_assoc_protein"/>
</dbReference>
<dbReference type="EMBL" id="QEKW01000002">
    <property type="protein sequence ID" value="PVZ13249.1"/>
    <property type="molecule type" value="Genomic_DNA"/>
</dbReference>
<dbReference type="InterPro" id="IPR018356">
    <property type="entry name" value="Tscrpt_reg_HTH_DeoR_CS"/>
</dbReference>
<dbReference type="GO" id="GO:0003677">
    <property type="term" value="F:DNA binding"/>
    <property type="evidence" value="ECO:0007669"/>
    <property type="project" value="UniProtKB-KW"/>
</dbReference>
<keyword evidence="2 6" id="KW-0238">DNA-binding</keyword>
<evidence type="ECO:0000256" key="2">
    <source>
        <dbReference type="ARBA" id="ARBA00023125"/>
    </source>
</evidence>
<evidence type="ECO:0000313" key="6">
    <source>
        <dbReference type="EMBL" id="PVZ13249.1"/>
    </source>
</evidence>
<keyword evidence="1" id="KW-0805">Transcription regulation</keyword>
<evidence type="ECO:0000256" key="3">
    <source>
        <dbReference type="ARBA" id="ARBA00023163"/>
    </source>
</evidence>
<dbReference type="Pfam" id="PF25583">
    <property type="entry name" value="WCX"/>
    <property type="match status" value="1"/>
</dbReference>
<dbReference type="InterPro" id="IPR013196">
    <property type="entry name" value="HTH_11"/>
</dbReference>
<sequence>MLETSARLLRLLSLLQARPEWTGPELAERLGVTTRTVRRDVDKLRGLDYPVEVDYGPGGGYRLGSGAALPPLLLDDDEAVAVAVTLRTAAGSGVAGTGETALAALLKLERILPSRLRHRVAAMPVATVAPRVASPVDPSVLAVLGAACHDRRVLEVDYTARDGASTRRRIEPVHLVAWGRRWYLAAWDRDRDDWRTLRVDRLVPRLGPDGLPTGPRFAPRAIPGGDPAAFVARRVADVRPFRSVVRVEAPAERVRQTIWTDQVRIEALGPDACRVALSTDDARAAGIILTGLDADFVVESPDALVDELREIAARYERAAGPSPGQPTAPPTSQPIP</sequence>
<dbReference type="InterPro" id="IPR036388">
    <property type="entry name" value="WH-like_DNA-bd_sf"/>
</dbReference>
<dbReference type="SUPFAM" id="SSF46785">
    <property type="entry name" value="Winged helix' DNA-binding domain"/>
    <property type="match status" value="1"/>
</dbReference>
<dbReference type="PANTHER" id="PTHR34580:SF3">
    <property type="entry name" value="PROTEIN PAFB"/>
    <property type="match status" value="1"/>
</dbReference>